<dbReference type="EMBL" id="PXZH01000001">
    <property type="protein sequence ID" value="RST90276.1"/>
    <property type="molecule type" value="Genomic_DNA"/>
</dbReference>
<dbReference type="PROSITE" id="PS00061">
    <property type="entry name" value="ADH_SHORT"/>
    <property type="match status" value="1"/>
</dbReference>
<dbReference type="InterPro" id="IPR002347">
    <property type="entry name" value="SDR_fam"/>
</dbReference>
<dbReference type="AlphaFoldDB" id="A0A3S0AFC3"/>
<dbReference type="PRINTS" id="PR00081">
    <property type="entry name" value="GDHRDH"/>
</dbReference>
<sequence length="244" mass="26227">MNRLQNKVAIVTGGSSGIGRKTVELFIQEGATVIACDINEEALTQLKKEVPITTKKLDISSEENWQQVLKEINEEFGRIDILINNAGVSSDKGLAQTTPKDWEFQYKINSLGPFLGIKHVTPYMKENNGGAIVNTVSYTALIGSGTNAYTASKGATRAISKAAAVDLAPFNIRVNSVYPGVIQTPMSEAVSEMKEALNYLISHTPLGRLGKPEEVANTLLFLASDEASYITGAEVVIDGGYSAK</sequence>
<dbReference type="Proteomes" id="UP000277864">
    <property type="component" value="Unassembled WGS sequence"/>
</dbReference>
<comment type="similarity">
    <text evidence="1">Belongs to the short-chain dehydrogenases/reductases (SDR) family.</text>
</comment>
<dbReference type="FunFam" id="3.40.50.720:FF:000084">
    <property type="entry name" value="Short-chain dehydrogenase reductase"/>
    <property type="match status" value="1"/>
</dbReference>
<dbReference type="PANTHER" id="PTHR24321:SF8">
    <property type="entry name" value="ESTRADIOL 17-BETA-DEHYDROGENASE 8-RELATED"/>
    <property type="match status" value="1"/>
</dbReference>
<reference evidence="3 4" key="1">
    <citation type="submission" date="2018-03" db="EMBL/GenBank/DDBJ databases">
        <authorList>
            <person name="Gulvik C.A."/>
        </authorList>
    </citation>
    <scope>NUCLEOTIDE SEQUENCE [LARGE SCALE GENOMIC DNA]</scope>
    <source>
        <strain evidence="3 4">JCM 31581</strain>
    </source>
</reference>
<keyword evidence="4" id="KW-1185">Reference proteome</keyword>
<dbReference type="GO" id="GO:0016491">
    <property type="term" value="F:oxidoreductase activity"/>
    <property type="evidence" value="ECO:0007669"/>
    <property type="project" value="UniProtKB-KW"/>
</dbReference>
<evidence type="ECO:0000313" key="3">
    <source>
        <dbReference type="EMBL" id="RST90276.1"/>
    </source>
</evidence>
<dbReference type="PANTHER" id="PTHR24321">
    <property type="entry name" value="DEHYDROGENASES, SHORT CHAIN"/>
    <property type="match status" value="1"/>
</dbReference>
<comment type="caution">
    <text evidence="3">The sequence shown here is derived from an EMBL/GenBank/DDBJ whole genome shotgun (WGS) entry which is preliminary data.</text>
</comment>
<organism evidence="3 4">
    <name type="scientific">Vagococcus humatus</name>
    <dbReference type="NCBI Taxonomy" id="1889241"/>
    <lineage>
        <taxon>Bacteria</taxon>
        <taxon>Bacillati</taxon>
        <taxon>Bacillota</taxon>
        <taxon>Bacilli</taxon>
        <taxon>Lactobacillales</taxon>
        <taxon>Enterococcaceae</taxon>
        <taxon>Vagococcus</taxon>
    </lineage>
</organism>
<name>A0A3S0AFC3_9ENTE</name>
<gene>
    <name evidence="3" type="ORF">C7P63_04160</name>
</gene>
<dbReference type="RefSeq" id="WP_125942889.1">
    <property type="nucleotide sequence ID" value="NZ_PXZH01000001.1"/>
</dbReference>
<evidence type="ECO:0000313" key="4">
    <source>
        <dbReference type="Proteomes" id="UP000277864"/>
    </source>
</evidence>
<evidence type="ECO:0000256" key="1">
    <source>
        <dbReference type="ARBA" id="ARBA00006484"/>
    </source>
</evidence>
<dbReference type="Pfam" id="PF13561">
    <property type="entry name" value="adh_short_C2"/>
    <property type="match status" value="1"/>
</dbReference>
<dbReference type="PRINTS" id="PR00080">
    <property type="entry name" value="SDRFAMILY"/>
</dbReference>
<keyword evidence="2" id="KW-0560">Oxidoreductase</keyword>
<dbReference type="InterPro" id="IPR036291">
    <property type="entry name" value="NAD(P)-bd_dom_sf"/>
</dbReference>
<accession>A0A3S0AFC3</accession>
<dbReference type="OrthoDB" id="9803333at2"/>
<dbReference type="NCBIfam" id="NF005559">
    <property type="entry name" value="PRK07231.1"/>
    <property type="match status" value="1"/>
</dbReference>
<dbReference type="Gene3D" id="3.40.50.720">
    <property type="entry name" value="NAD(P)-binding Rossmann-like Domain"/>
    <property type="match status" value="1"/>
</dbReference>
<dbReference type="SUPFAM" id="SSF51735">
    <property type="entry name" value="NAD(P)-binding Rossmann-fold domains"/>
    <property type="match status" value="1"/>
</dbReference>
<dbReference type="CDD" id="cd05233">
    <property type="entry name" value="SDR_c"/>
    <property type="match status" value="1"/>
</dbReference>
<evidence type="ECO:0000256" key="2">
    <source>
        <dbReference type="ARBA" id="ARBA00023002"/>
    </source>
</evidence>
<dbReference type="InterPro" id="IPR020904">
    <property type="entry name" value="Sc_DH/Rdtase_CS"/>
</dbReference>
<protein>
    <submittedName>
        <fullName evidence="3">Tungsten formylmethanofuran dehydrogenase</fullName>
    </submittedName>
</protein>
<dbReference type="GO" id="GO:0008206">
    <property type="term" value="P:bile acid metabolic process"/>
    <property type="evidence" value="ECO:0007669"/>
    <property type="project" value="UniProtKB-ARBA"/>
</dbReference>
<proteinExistence type="inferred from homology"/>